<proteinExistence type="predicted"/>
<organism evidence="2 3">
    <name type="scientific">Streptomyces hoynatensis</name>
    <dbReference type="NCBI Taxonomy" id="1141874"/>
    <lineage>
        <taxon>Bacteria</taxon>
        <taxon>Bacillati</taxon>
        <taxon>Actinomycetota</taxon>
        <taxon>Actinomycetes</taxon>
        <taxon>Kitasatosporales</taxon>
        <taxon>Streptomycetaceae</taxon>
        <taxon>Streptomyces</taxon>
    </lineage>
</organism>
<dbReference type="OrthoDB" id="4115778at2"/>
<gene>
    <name evidence="2" type="ORF">D7294_25795</name>
</gene>
<evidence type="ECO:0000313" key="2">
    <source>
        <dbReference type="EMBL" id="RKN38005.1"/>
    </source>
</evidence>
<dbReference type="EMBL" id="RBAL01000020">
    <property type="protein sequence ID" value="RKN38005.1"/>
    <property type="molecule type" value="Genomic_DNA"/>
</dbReference>
<accession>A0A3A9YPS1</accession>
<comment type="caution">
    <text evidence="2">The sequence shown here is derived from an EMBL/GenBank/DDBJ whole genome shotgun (WGS) entry which is preliminary data.</text>
</comment>
<keyword evidence="1" id="KW-0472">Membrane</keyword>
<feature type="transmembrane region" description="Helical" evidence="1">
    <location>
        <begin position="53"/>
        <end position="72"/>
    </location>
</feature>
<dbReference type="AlphaFoldDB" id="A0A3A9YPS1"/>
<keyword evidence="1" id="KW-1133">Transmembrane helix</keyword>
<dbReference type="RefSeq" id="WP_120683881.1">
    <property type="nucleotide sequence ID" value="NZ_RBAL01000020.1"/>
</dbReference>
<protein>
    <submittedName>
        <fullName evidence="2">Uncharacterized protein</fullName>
    </submittedName>
</protein>
<keyword evidence="1" id="KW-0812">Transmembrane</keyword>
<evidence type="ECO:0000313" key="3">
    <source>
        <dbReference type="Proteomes" id="UP000272474"/>
    </source>
</evidence>
<keyword evidence="3" id="KW-1185">Reference proteome</keyword>
<evidence type="ECO:0000256" key="1">
    <source>
        <dbReference type="SAM" id="Phobius"/>
    </source>
</evidence>
<name>A0A3A9YPS1_9ACTN</name>
<reference evidence="2 3" key="1">
    <citation type="journal article" date="2014" name="Int. J. Syst. Evol. Microbiol.">
        <title>Streptomyces hoynatensis sp. nov., isolated from deep marine sediment.</title>
        <authorList>
            <person name="Veyisoglu A."/>
            <person name="Sahin N."/>
        </authorList>
    </citation>
    <scope>NUCLEOTIDE SEQUENCE [LARGE SCALE GENOMIC DNA]</scope>
    <source>
        <strain evidence="2 3">KCTC 29097</strain>
    </source>
</reference>
<dbReference type="Proteomes" id="UP000272474">
    <property type="component" value="Unassembled WGS sequence"/>
</dbReference>
<sequence length="419" mass="44344">MTDRMHDRTGPVDLEQELGALLRQAGDSFTADPQSLAEGGLRRGRTRQFRQRFALVSGAAAAAAVAVAFSQLPGGGQDGSGLAAAAPETGGEMLDALAGLLPEGVRLTSPAAEGPETTAEPYVLATLDDGTDRTLDVAFTMSRERTPDWRGQAGCTTPSNPGWHCEEAELGDGSVLTLITSGPRADTAQSPSSGATWEAWLERPITGGEPATPGIARWSLSVTATPALAADAEAPLDLDRMAEVVEAPVWQQVTEELDERYGLPSAAEEPSWMDDTAAEDLRETFGALLPETVRLGALGSRSPGAATFEIHRADGTGSAQVTVNSYAPATFARQDRPEQDDDCRLAATLPDGSEVFRCAYEDESPEQEIYYDLYYPDGSSLDVTETAAADGDFPLSEEQLLQLVSDEQWRGLIGGPPVS</sequence>